<gene>
    <name evidence="1" type="ORF">ACJMK2_002091</name>
</gene>
<organism evidence="1 2">
    <name type="scientific">Sinanodonta woodiana</name>
    <name type="common">Chinese pond mussel</name>
    <name type="synonym">Anodonta woodiana</name>
    <dbReference type="NCBI Taxonomy" id="1069815"/>
    <lineage>
        <taxon>Eukaryota</taxon>
        <taxon>Metazoa</taxon>
        <taxon>Spiralia</taxon>
        <taxon>Lophotrochozoa</taxon>
        <taxon>Mollusca</taxon>
        <taxon>Bivalvia</taxon>
        <taxon>Autobranchia</taxon>
        <taxon>Heteroconchia</taxon>
        <taxon>Palaeoheterodonta</taxon>
        <taxon>Unionida</taxon>
        <taxon>Unionoidea</taxon>
        <taxon>Unionidae</taxon>
        <taxon>Unioninae</taxon>
        <taxon>Sinanodonta</taxon>
    </lineage>
</organism>
<reference evidence="1 2" key="1">
    <citation type="submission" date="2024-11" db="EMBL/GenBank/DDBJ databases">
        <title>Chromosome-level genome assembly of the freshwater bivalve Anodonta woodiana.</title>
        <authorList>
            <person name="Chen X."/>
        </authorList>
    </citation>
    <scope>NUCLEOTIDE SEQUENCE [LARGE SCALE GENOMIC DNA]</scope>
    <source>
        <strain evidence="1">MN2024</strain>
        <tissue evidence="1">Gills</tissue>
    </source>
</reference>
<protein>
    <submittedName>
        <fullName evidence="1">Uncharacterized protein</fullName>
    </submittedName>
</protein>
<comment type="caution">
    <text evidence="1">The sequence shown here is derived from an EMBL/GenBank/DDBJ whole genome shotgun (WGS) entry which is preliminary data.</text>
</comment>
<feature type="non-terminal residue" evidence="1">
    <location>
        <position position="1"/>
    </location>
</feature>
<keyword evidence="2" id="KW-1185">Reference proteome</keyword>
<dbReference type="Proteomes" id="UP001634394">
    <property type="component" value="Unassembled WGS sequence"/>
</dbReference>
<proteinExistence type="predicted"/>
<evidence type="ECO:0000313" key="2">
    <source>
        <dbReference type="Proteomes" id="UP001634394"/>
    </source>
</evidence>
<sequence length="51" mass="5897">AHDVPADEHIKKHKRWSWLPWIKKKPKPTLMTAPSSNEFIVETSMGVEAEN</sequence>
<dbReference type="EMBL" id="JBJQND010000001">
    <property type="protein sequence ID" value="KAL3889763.1"/>
    <property type="molecule type" value="Genomic_DNA"/>
</dbReference>
<feature type="non-terminal residue" evidence="1">
    <location>
        <position position="51"/>
    </location>
</feature>
<evidence type="ECO:0000313" key="1">
    <source>
        <dbReference type="EMBL" id="KAL3889763.1"/>
    </source>
</evidence>
<name>A0ABD3XXP4_SINWO</name>
<dbReference type="AlphaFoldDB" id="A0ABD3XXP4"/>
<accession>A0ABD3XXP4</accession>